<comment type="function">
    <text evidence="2">Catalyzes the hydrolysis of 5-hydroxyisourate (HIU) to 2-oxo-4-hydroxy-4-carboxy-5-ureidoimidazoline (OHCU).</text>
</comment>
<dbReference type="GO" id="GO:0006144">
    <property type="term" value="P:purine nucleobase metabolic process"/>
    <property type="evidence" value="ECO:0007669"/>
    <property type="project" value="UniProtKB-KW"/>
</dbReference>
<name>A0A5E8BT88_9ASCO</name>
<evidence type="ECO:0000256" key="4">
    <source>
        <dbReference type="ARBA" id="ARBA00011881"/>
    </source>
</evidence>
<evidence type="ECO:0000256" key="6">
    <source>
        <dbReference type="ARBA" id="ARBA00022801"/>
    </source>
</evidence>
<dbReference type="SMART" id="SM00095">
    <property type="entry name" value="TR_THY"/>
    <property type="match status" value="1"/>
</dbReference>
<dbReference type="GO" id="GO:0033971">
    <property type="term" value="F:hydroxyisourate hydrolase activity"/>
    <property type="evidence" value="ECO:0007669"/>
    <property type="project" value="UniProtKB-EC"/>
</dbReference>
<proteinExistence type="inferred from homology"/>
<dbReference type="PANTHER" id="PTHR10395">
    <property type="entry name" value="URICASE AND TRANSTHYRETIN-RELATED"/>
    <property type="match status" value="1"/>
</dbReference>
<feature type="domain" description="Transthyretin/hydroxyisourate hydrolase" evidence="8">
    <location>
        <begin position="1"/>
        <end position="132"/>
    </location>
</feature>
<dbReference type="EC" id="3.5.2.17" evidence="7"/>
<dbReference type="AlphaFoldDB" id="A0A5E8BT88"/>
<dbReference type="SUPFAM" id="SSF49472">
    <property type="entry name" value="Transthyretin (synonym: prealbumin)"/>
    <property type="match status" value="1"/>
</dbReference>
<keyword evidence="6 7" id="KW-0378">Hydrolase</keyword>
<dbReference type="Proteomes" id="UP000398389">
    <property type="component" value="Unassembled WGS sequence"/>
</dbReference>
<dbReference type="InterPro" id="IPR023416">
    <property type="entry name" value="Transthyretin/HIU_hydrolase_d"/>
</dbReference>
<evidence type="ECO:0000256" key="2">
    <source>
        <dbReference type="ARBA" id="ARBA00002704"/>
    </source>
</evidence>
<comment type="subunit">
    <text evidence="4 7">Homotetramer.</text>
</comment>
<keyword evidence="5 7" id="KW-0659">Purine metabolism</keyword>
<evidence type="ECO:0000256" key="7">
    <source>
        <dbReference type="RuleBase" id="RU361270"/>
    </source>
</evidence>
<dbReference type="RefSeq" id="XP_031854372.1">
    <property type="nucleotide sequence ID" value="XM_031998481.1"/>
</dbReference>
<dbReference type="Gene3D" id="2.60.40.180">
    <property type="entry name" value="Transthyretin/hydroxyisourate hydrolase domain"/>
    <property type="match status" value="1"/>
</dbReference>
<dbReference type="InterPro" id="IPR014306">
    <property type="entry name" value="Hydroxyisourate_hydrolase"/>
</dbReference>
<gene>
    <name evidence="9" type="ORF">SAPINGB_P003766</name>
</gene>
<evidence type="ECO:0000256" key="3">
    <source>
        <dbReference type="ARBA" id="ARBA00009850"/>
    </source>
</evidence>
<dbReference type="Pfam" id="PF00576">
    <property type="entry name" value="Transthyretin"/>
    <property type="match status" value="1"/>
</dbReference>
<evidence type="ECO:0000313" key="9">
    <source>
        <dbReference type="EMBL" id="VVT53819.1"/>
    </source>
</evidence>
<evidence type="ECO:0000259" key="8">
    <source>
        <dbReference type="SMART" id="SM00095"/>
    </source>
</evidence>
<evidence type="ECO:0000256" key="5">
    <source>
        <dbReference type="ARBA" id="ARBA00022631"/>
    </source>
</evidence>
<sequence length="133" mass="14665">MSKHPITCHILDTASGKPAASVSCTLYLFEGGLSAKADSNVIVLGTASTNSDGRVMNWDLKSDSEATSKWSDSKIVPGIYKIRFETLKYFETKGESTFFPFVEVVFKINNPPDGHYHVPLLLSNFSYSTYRGS</sequence>
<dbReference type="OrthoDB" id="10265230at2759"/>
<dbReference type="InterPro" id="IPR036817">
    <property type="entry name" value="Transthyretin/HIU_hydrolase_sf"/>
</dbReference>
<dbReference type="EMBL" id="CABVLU010000003">
    <property type="protein sequence ID" value="VVT53819.1"/>
    <property type="molecule type" value="Genomic_DNA"/>
</dbReference>
<organism evidence="9 10">
    <name type="scientific">Magnusiomyces paraingens</name>
    <dbReference type="NCBI Taxonomy" id="2606893"/>
    <lineage>
        <taxon>Eukaryota</taxon>
        <taxon>Fungi</taxon>
        <taxon>Dikarya</taxon>
        <taxon>Ascomycota</taxon>
        <taxon>Saccharomycotina</taxon>
        <taxon>Dipodascomycetes</taxon>
        <taxon>Dipodascales</taxon>
        <taxon>Dipodascaceae</taxon>
        <taxon>Magnusiomyces</taxon>
    </lineage>
</organism>
<dbReference type="PANTHER" id="PTHR10395:SF7">
    <property type="entry name" value="5-HYDROXYISOURATE HYDROLASE"/>
    <property type="match status" value="1"/>
</dbReference>
<reference evidence="9 10" key="1">
    <citation type="submission" date="2019-09" db="EMBL/GenBank/DDBJ databases">
        <authorList>
            <person name="Brejova B."/>
        </authorList>
    </citation>
    <scope>NUCLEOTIDE SEQUENCE [LARGE SCALE GENOMIC DNA]</scope>
</reference>
<keyword evidence="10" id="KW-1185">Reference proteome</keyword>
<evidence type="ECO:0000256" key="1">
    <source>
        <dbReference type="ARBA" id="ARBA00001043"/>
    </source>
</evidence>
<comment type="catalytic activity">
    <reaction evidence="1 7">
        <text>5-hydroxyisourate + H2O = 5-hydroxy-2-oxo-4-ureido-2,5-dihydro-1H-imidazole-5-carboxylate + H(+)</text>
        <dbReference type="Rhea" id="RHEA:23736"/>
        <dbReference type="ChEBI" id="CHEBI:15377"/>
        <dbReference type="ChEBI" id="CHEBI:15378"/>
        <dbReference type="ChEBI" id="CHEBI:18072"/>
        <dbReference type="ChEBI" id="CHEBI:58639"/>
        <dbReference type="EC" id="3.5.2.17"/>
    </reaction>
</comment>
<dbReference type="GeneID" id="43582581"/>
<protein>
    <recommendedName>
        <fullName evidence="7">5-hydroxyisourate hydrolase</fullName>
        <shortName evidence="7">HIU hydrolase</shortName>
        <shortName evidence="7">HIUHase</shortName>
        <ecNumber evidence="7">3.5.2.17</ecNumber>
    </recommendedName>
</protein>
<accession>A0A5E8BT88</accession>
<dbReference type="CDD" id="cd05822">
    <property type="entry name" value="TLP_HIUase"/>
    <property type="match status" value="1"/>
</dbReference>
<dbReference type="NCBIfam" id="TIGR02962">
    <property type="entry name" value="hdxy_isourate"/>
    <property type="match status" value="1"/>
</dbReference>
<comment type="similarity">
    <text evidence="3 7">Belongs to the transthyretin family. 5-hydroxyisourate hydrolase subfamily.</text>
</comment>
<evidence type="ECO:0000313" key="10">
    <source>
        <dbReference type="Proteomes" id="UP000398389"/>
    </source>
</evidence>